<dbReference type="AlphaFoldDB" id="A0A1H7JAF7"/>
<protein>
    <submittedName>
        <fullName evidence="1">Uncharacterized protein</fullName>
    </submittedName>
</protein>
<accession>A0A1H7JAF7</accession>
<evidence type="ECO:0000313" key="2">
    <source>
        <dbReference type="Proteomes" id="UP000183894"/>
    </source>
</evidence>
<sequence>MDLSEIEMSDPDSKPAIGRLEDGDYSHISLGADPVMSDPAEITELRVTYDGDQTDTIDIKTASVTNDLPREIELETRFGWLITVSAGTVPGPSVIDVQRPDLAQPTDH</sequence>
<dbReference type="EMBL" id="FOAD01000001">
    <property type="protein sequence ID" value="SEK70285.1"/>
    <property type="molecule type" value="Genomic_DNA"/>
</dbReference>
<proteinExistence type="predicted"/>
<name>A0A1H7JAF7_HALLR</name>
<organism evidence="1 2">
    <name type="scientific">Haloferax larsenii</name>
    <dbReference type="NCBI Taxonomy" id="302484"/>
    <lineage>
        <taxon>Archaea</taxon>
        <taxon>Methanobacteriati</taxon>
        <taxon>Methanobacteriota</taxon>
        <taxon>Stenosarchaea group</taxon>
        <taxon>Halobacteria</taxon>
        <taxon>Halobacteriales</taxon>
        <taxon>Haloferacaceae</taxon>
        <taxon>Haloferax</taxon>
    </lineage>
</organism>
<reference evidence="1 2" key="1">
    <citation type="submission" date="2016-10" db="EMBL/GenBank/DDBJ databases">
        <authorList>
            <person name="de Groot N.N."/>
        </authorList>
    </citation>
    <scope>NUCLEOTIDE SEQUENCE [LARGE SCALE GENOMIC DNA]</scope>
    <source>
        <strain evidence="1 2">CDM_5</strain>
    </source>
</reference>
<evidence type="ECO:0000313" key="1">
    <source>
        <dbReference type="EMBL" id="SEK70285.1"/>
    </source>
</evidence>
<dbReference type="RefSeq" id="WP_074792515.1">
    <property type="nucleotide sequence ID" value="NZ_FOAD01000001.1"/>
</dbReference>
<gene>
    <name evidence="1" type="ORF">SAMN04488691_1011116</name>
</gene>
<dbReference type="Proteomes" id="UP000183894">
    <property type="component" value="Unassembled WGS sequence"/>
</dbReference>